<evidence type="ECO:0000313" key="3">
    <source>
        <dbReference type="Proteomes" id="UP001419268"/>
    </source>
</evidence>
<gene>
    <name evidence="2" type="ORF">Scep_019395</name>
</gene>
<proteinExistence type="predicted"/>
<reference evidence="2 3" key="1">
    <citation type="submission" date="2024-01" db="EMBL/GenBank/DDBJ databases">
        <title>Genome assemblies of Stephania.</title>
        <authorList>
            <person name="Yang L."/>
        </authorList>
    </citation>
    <scope>NUCLEOTIDE SEQUENCE [LARGE SCALE GENOMIC DNA]</scope>
    <source>
        <strain evidence="2">JXDWG</strain>
        <tissue evidence="2">Leaf</tissue>
    </source>
</reference>
<evidence type="ECO:0000256" key="1">
    <source>
        <dbReference type="SAM" id="MobiDB-lite"/>
    </source>
</evidence>
<dbReference type="Proteomes" id="UP001419268">
    <property type="component" value="Unassembled WGS sequence"/>
</dbReference>
<accession>A0AAP0IAL0</accession>
<keyword evidence="3" id="KW-1185">Reference proteome</keyword>
<protein>
    <submittedName>
        <fullName evidence="2">Uncharacterized protein</fullName>
    </submittedName>
</protein>
<dbReference type="EMBL" id="JBBNAG010000008">
    <property type="protein sequence ID" value="KAK9111876.1"/>
    <property type="molecule type" value="Genomic_DNA"/>
</dbReference>
<comment type="caution">
    <text evidence="2">The sequence shown here is derived from an EMBL/GenBank/DDBJ whole genome shotgun (WGS) entry which is preliminary data.</text>
</comment>
<name>A0AAP0IAL0_9MAGN</name>
<sequence>MLAAATQRGEQLRRDQQRRRRGSDGSTTPAAVTDDSGSGAVNGVEQLRGDASSDRSILDERCDFDELDDVVDSNEVGRPWSRVSGAHIEA</sequence>
<feature type="region of interest" description="Disordered" evidence="1">
    <location>
        <begin position="1"/>
        <end position="55"/>
    </location>
</feature>
<evidence type="ECO:0000313" key="2">
    <source>
        <dbReference type="EMBL" id="KAK9111876.1"/>
    </source>
</evidence>
<organism evidence="2 3">
    <name type="scientific">Stephania cephalantha</name>
    <dbReference type="NCBI Taxonomy" id="152367"/>
    <lineage>
        <taxon>Eukaryota</taxon>
        <taxon>Viridiplantae</taxon>
        <taxon>Streptophyta</taxon>
        <taxon>Embryophyta</taxon>
        <taxon>Tracheophyta</taxon>
        <taxon>Spermatophyta</taxon>
        <taxon>Magnoliopsida</taxon>
        <taxon>Ranunculales</taxon>
        <taxon>Menispermaceae</taxon>
        <taxon>Menispermoideae</taxon>
        <taxon>Cissampelideae</taxon>
        <taxon>Stephania</taxon>
    </lineage>
</organism>
<dbReference type="AlphaFoldDB" id="A0AAP0IAL0"/>